<comment type="catalytic activity">
    <reaction evidence="1">
        <text>ATP + protein L-histidine = ADP + protein N-phospho-L-histidine.</text>
        <dbReference type="EC" id="2.7.13.3"/>
    </reaction>
</comment>
<dbReference type="SMART" id="SM00387">
    <property type="entry name" value="HATPase_c"/>
    <property type="match status" value="1"/>
</dbReference>
<sequence length="662" mass="75889">MEKHKMLPKQTTLQTMVVDSTNVLTMLMQTSKIAAQQQDIERQAEMLTAQKKIYHSQQTFIYLLVSLLLLFLIVSLLLFYSRKLNRRINQELVLKNKDISRQSEQLVVMSKKAEEASEAKLNFFTKISHEFRTPLTLILSPTEDLLTNGKLPPEIKTGLNFIKKNAFRLLRLVNQLMDLRQVEFGKIRLHVSEQDVVAFCNEIILSFSAIAQKRNIDCRFITQHRSYLMWFDADILEKILFNLLSNAFKFTLDGGSILLELTVDSMQQELKFSVKDTGIGMTKQEQEKIFDLFFRANNEVVNSSGVGLNLTKELVEIHHGRILLNSQKNVGSDFSLTFPLNKNAYTNEERADHIILRDELKNLENIYTTELMPDAKNEANILVDINKNLTDKATMLIIEDNKDLQKLLQSQLQSDFEVVVEGNGRDGFNKAFDIIPDLILCDIMLPGMDGLLICRQLKKDIRTTHIPIILLTGKASEVQHLDGLKSYANAYIAKPFSMTVLKQTIETMMYNYKRVKEHYTSIGNYSYVPQEIENPPKNIGTPLTNKAPKKKSDRRFTSEFISIVEHSLHDEAFSVESICQQMNISKVQLYRKVKSLLNVNVNEYIVNARIQKAKYYLENEDLPIGDIAFKTGFTSAAYFSTVFKSKTGSTPKEYKRLSQGRG</sequence>
<keyword evidence="3 12" id="KW-0597">Phosphoprotein</keyword>
<evidence type="ECO:0000256" key="4">
    <source>
        <dbReference type="ARBA" id="ARBA00022679"/>
    </source>
</evidence>
<dbReference type="PROSITE" id="PS50110">
    <property type="entry name" value="RESPONSE_REGULATORY"/>
    <property type="match status" value="1"/>
</dbReference>
<reference evidence="17 18" key="1">
    <citation type="journal article" date="2017" name="Int. J. Syst. Evol. Microbiol.">
        <title>Arachidicoccus ginsenosidivorans sp. nov., with ginsenoside-converting activity isolated from ginseng cultivating soil.</title>
        <authorList>
            <person name="Siddiqi M.Z."/>
            <person name="Aslam Z."/>
            <person name="Im W.T."/>
        </authorList>
    </citation>
    <scope>NUCLEOTIDE SEQUENCE [LARGE SCALE GENOMIC DNA]</scope>
    <source>
        <strain evidence="17 18">Gsoil 809</strain>
    </source>
</reference>
<dbReference type="InterPro" id="IPR011006">
    <property type="entry name" value="CheY-like_superfamily"/>
</dbReference>
<evidence type="ECO:0000313" key="17">
    <source>
        <dbReference type="EMBL" id="QEC72700.1"/>
    </source>
</evidence>
<name>A0A5B8VMJ3_9BACT</name>
<dbReference type="RefSeq" id="WP_146783618.1">
    <property type="nucleotide sequence ID" value="NZ_CP042434.1"/>
</dbReference>
<keyword evidence="6" id="KW-0418">Kinase</keyword>
<keyword evidence="5" id="KW-0547">Nucleotide-binding</keyword>
<dbReference type="Gene3D" id="3.30.565.10">
    <property type="entry name" value="Histidine kinase-like ATPase, C-terminal domain"/>
    <property type="match status" value="1"/>
</dbReference>
<feature type="transmembrane region" description="Helical" evidence="13">
    <location>
        <begin position="60"/>
        <end position="80"/>
    </location>
</feature>
<dbReference type="Gene3D" id="1.10.287.130">
    <property type="match status" value="1"/>
</dbReference>
<dbReference type="FunFam" id="1.10.287.130:FF:000045">
    <property type="entry name" value="Two-component system sensor histidine kinase/response regulator"/>
    <property type="match status" value="1"/>
</dbReference>
<dbReference type="GO" id="GO:0003700">
    <property type="term" value="F:DNA-binding transcription factor activity"/>
    <property type="evidence" value="ECO:0007669"/>
    <property type="project" value="InterPro"/>
</dbReference>
<dbReference type="Pfam" id="PF00072">
    <property type="entry name" value="Response_reg"/>
    <property type="match status" value="1"/>
</dbReference>
<feature type="modified residue" description="4-aspartylphosphate" evidence="12">
    <location>
        <position position="442"/>
    </location>
</feature>
<dbReference type="PANTHER" id="PTHR43547:SF2">
    <property type="entry name" value="HYBRID SIGNAL TRANSDUCTION HISTIDINE KINASE C"/>
    <property type="match status" value="1"/>
</dbReference>
<dbReference type="SUPFAM" id="SSF52172">
    <property type="entry name" value="CheY-like"/>
    <property type="match status" value="1"/>
</dbReference>
<evidence type="ECO:0000256" key="7">
    <source>
        <dbReference type="ARBA" id="ARBA00022840"/>
    </source>
</evidence>
<keyword evidence="18" id="KW-1185">Reference proteome</keyword>
<dbReference type="InterPro" id="IPR003594">
    <property type="entry name" value="HATPase_dom"/>
</dbReference>
<evidence type="ECO:0000256" key="10">
    <source>
        <dbReference type="ARBA" id="ARBA00023125"/>
    </source>
</evidence>
<dbReference type="GO" id="GO:0043565">
    <property type="term" value="F:sequence-specific DNA binding"/>
    <property type="evidence" value="ECO:0007669"/>
    <property type="project" value="InterPro"/>
</dbReference>
<dbReference type="InterPro" id="IPR036890">
    <property type="entry name" value="HATPase_C_sf"/>
</dbReference>
<dbReference type="InterPro" id="IPR018060">
    <property type="entry name" value="HTH_AraC"/>
</dbReference>
<keyword evidence="13" id="KW-0812">Transmembrane</keyword>
<keyword evidence="13" id="KW-0472">Membrane</keyword>
<dbReference type="PANTHER" id="PTHR43547">
    <property type="entry name" value="TWO-COMPONENT HISTIDINE KINASE"/>
    <property type="match status" value="1"/>
</dbReference>
<feature type="domain" description="HTH araC/xylS-type" evidence="14">
    <location>
        <begin position="558"/>
        <end position="657"/>
    </location>
</feature>
<evidence type="ECO:0000259" key="14">
    <source>
        <dbReference type="PROSITE" id="PS01124"/>
    </source>
</evidence>
<dbReference type="Proteomes" id="UP000321291">
    <property type="component" value="Chromosome"/>
</dbReference>
<dbReference type="InterPro" id="IPR018062">
    <property type="entry name" value="HTH_AraC-typ_CS"/>
</dbReference>
<evidence type="ECO:0000259" key="16">
    <source>
        <dbReference type="PROSITE" id="PS50110"/>
    </source>
</evidence>
<evidence type="ECO:0000256" key="9">
    <source>
        <dbReference type="ARBA" id="ARBA00023015"/>
    </source>
</evidence>
<dbReference type="SMART" id="SM00342">
    <property type="entry name" value="HTH_ARAC"/>
    <property type="match status" value="1"/>
</dbReference>
<dbReference type="InterPro" id="IPR003661">
    <property type="entry name" value="HisK_dim/P_dom"/>
</dbReference>
<evidence type="ECO:0000256" key="13">
    <source>
        <dbReference type="SAM" id="Phobius"/>
    </source>
</evidence>
<gene>
    <name evidence="17" type="ORF">FSB73_14465</name>
</gene>
<dbReference type="InterPro" id="IPR036097">
    <property type="entry name" value="HisK_dim/P_sf"/>
</dbReference>
<accession>A0A5B8VMJ3</accession>
<evidence type="ECO:0000256" key="2">
    <source>
        <dbReference type="ARBA" id="ARBA00012438"/>
    </source>
</evidence>
<dbReference type="EMBL" id="CP042434">
    <property type="protein sequence ID" value="QEC72700.1"/>
    <property type="molecule type" value="Genomic_DNA"/>
</dbReference>
<dbReference type="Pfam" id="PF00512">
    <property type="entry name" value="HisKA"/>
    <property type="match status" value="1"/>
</dbReference>
<dbReference type="CDD" id="cd17574">
    <property type="entry name" value="REC_OmpR"/>
    <property type="match status" value="1"/>
</dbReference>
<dbReference type="Pfam" id="PF12833">
    <property type="entry name" value="HTH_18"/>
    <property type="match status" value="1"/>
</dbReference>
<dbReference type="InterPro" id="IPR004358">
    <property type="entry name" value="Sig_transdc_His_kin-like_C"/>
</dbReference>
<keyword evidence="7" id="KW-0067">ATP-binding</keyword>
<dbReference type="GO" id="GO:0000155">
    <property type="term" value="F:phosphorelay sensor kinase activity"/>
    <property type="evidence" value="ECO:0007669"/>
    <property type="project" value="InterPro"/>
</dbReference>
<keyword evidence="11" id="KW-0804">Transcription</keyword>
<evidence type="ECO:0000259" key="15">
    <source>
        <dbReference type="PROSITE" id="PS50109"/>
    </source>
</evidence>
<dbReference type="PROSITE" id="PS50109">
    <property type="entry name" value="HIS_KIN"/>
    <property type="match status" value="1"/>
</dbReference>
<dbReference type="Gene3D" id="1.10.10.60">
    <property type="entry name" value="Homeodomain-like"/>
    <property type="match status" value="1"/>
</dbReference>
<evidence type="ECO:0000256" key="12">
    <source>
        <dbReference type="PROSITE-ProRule" id="PRU00169"/>
    </source>
</evidence>
<dbReference type="Pfam" id="PF02518">
    <property type="entry name" value="HATPase_c"/>
    <property type="match status" value="1"/>
</dbReference>
<dbReference type="CDD" id="cd00082">
    <property type="entry name" value="HisKA"/>
    <property type="match status" value="1"/>
</dbReference>
<keyword evidence="10" id="KW-0238">DNA-binding</keyword>
<evidence type="ECO:0000256" key="3">
    <source>
        <dbReference type="ARBA" id="ARBA00022553"/>
    </source>
</evidence>
<evidence type="ECO:0000256" key="6">
    <source>
        <dbReference type="ARBA" id="ARBA00022777"/>
    </source>
</evidence>
<dbReference type="PROSITE" id="PS00041">
    <property type="entry name" value="HTH_ARAC_FAMILY_1"/>
    <property type="match status" value="1"/>
</dbReference>
<keyword evidence="4" id="KW-0808">Transferase</keyword>
<evidence type="ECO:0000256" key="1">
    <source>
        <dbReference type="ARBA" id="ARBA00000085"/>
    </source>
</evidence>
<keyword evidence="9" id="KW-0805">Transcription regulation</keyword>
<evidence type="ECO:0000256" key="8">
    <source>
        <dbReference type="ARBA" id="ARBA00023012"/>
    </source>
</evidence>
<dbReference type="EC" id="2.7.13.3" evidence="2"/>
<dbReference type="InterPro" id="IPR009057">
    <property type="entry name" value="Homeodomain-like_sf"/>
</dbReference>
<feature type="domain" description="Histidine kinase" evidence="15">
    <location>
        <begin position="126"/>
        <end position="342"/>
    </location>
</feature>
<dbReference type="AlphaFoldDB" id="A0A5B8VMJ3"/>
<dbReference type="PROSITE" id="PS01124">
    <property type="entry name" value="HTH_ARAC_FAMILY_2"/>
    <property type="match status" value="1"/>
</dbReference>
<dbReference type="PRINTS" id="PR00344">
    <property type="entry name" value="BCTRLSENSOR"/>
</dbReference>
<dbReference type="InterPro" id="IPR005467">
    <property type="entry name" value="His_kinase_dom"/>
</dbReference>
<dbReference type="FunFam" id="3.30.565.10:FF:000037">
    <property type="entry name" value="Hybrid sensor histidine kinase/response regulator"/>
    <property type="match status" value="1"/>
</dbReference>
<organism evidence="17 18">
    <name type="scientific">Arachidicoccus ginsenosidivorans</name>
    <dbReference type="NCBI Taxonomy" id="496057"/>
    <lineage>
        <taxon>Bacteria</taxon>
        <taxon>Pseudomonadati</taxon>
        <taxon>Bacteroidota</taxon>
        <taxon>Chitinophagia</taxon>
        <taxon>Chitinophagales</taxon>
        <taxon>Chitinophagaceae</taxon>
        <taxon>Arachidicoccus</taxon>
    </lineage>
</organism>
<keyword evidence="8" id="KW-0902">Two-component regulatory system</keyword>
<dbReference type="InterPro" id="IPR001789">
    <property type="entry name" value="Sig_transdc_resp-reg_receiver"/>
</dbReference>
<dbReference type="SMART" id="SM00388">
    <property type="entry name" value="HisKA"/>
    <property type="match status" value="1"/>
</dbReference>
<feature type="domain" description="Response regulatory" evidence="16">
    <location>
        <begin position="394"/>
        <end position="509"/>
    </location>
</feature>
<proteinExistence type="predicted"/>
<evidence type="ECO:0000256" key="5">
    <source>
        <dbReference type="ARBA" id="ARBA00022741"/>
    </source>
</evidence>
<dbReference type="OrthoDB" id="1489484at2"/>
<dbReference type="Gene3D" id="3.40.50.2300">
    <property type="match status" value="1"/>
</dbReference>
<protein>
    <recommendedName>
        <fullName evidence="2">histidine kinase</fullName>
        <ecNumber evidence="2">2.7.13.3</ecNumber>
    </recommendedName>
</protein>
<dbReference type="KEGG" id="agi:FSB73_14465"/>
<evidence type="ECO:0000313" key="18">
    <source>
        <dbReference type="Proteomes" id="UP000321291"/>
    </source>
</evidence>
<keyword evidence="13" id="KW-1133">Transmembrane helix</keyword>
<dbReference type="SMART" id="SM00448">
    <property type="entry name" value="REC"/>
    <property type="match status" value="1"/>
</dbReference>
<dbReference type="SUPFAM" id="SSF47384">
    <property type="entry name" value="Homodimeric domain of signal transducing histidine kinase"/>
    <property type="match status" value="1"/>
</dbReference>
<dbReference type="SUPFAM" id="SSF46689">
    <property type="entry name" value="Homeodomain-like"/>
    <property type="match status" value="1"/>
</dbReference>
<dbReference type="GO" id="GO:0005524">
    <property type="term" value="F:ATP binding"/>
    <property type="evidence" value="ECO:0007669"/>
    <property type="project" value="UniProtKB-KW"/>
</dbReference>
<dbReference type="SUPFAM" id="SSF55874">
    <property type="entry name" value="ATPase domain of HSP90 chaperone/DNA topoisomerase II/histidine kinase"/>
    <property type="match status" value="1"/>
</dbReference>
<evidence type="ECO:0000256" key="11">
    <source>
        <dbReference type="ARBA" id="ARBA00023163"/>
    </source>
</evidence>